<gene>
    <name evidence="4" type="ORF">A3860_23190</name>
</gene>
<keyword evidence="2 4" id="KW-0418">Kinase</keyword>
<dbReference type="GO" id="GO:0005524">
    <property type="term" value="F:ATP binding"/>
    <property type="evidence" value="ECO:0007669"/>
    <property type="project" value="InterPro"/>
</dbReference>
<proteinExistence type="inferred from homology"/>
<name>A0A1V9G026_9BACT</name>
<dbReference type="OrthoDB" id="9800595at2"/>
<evidence type="ECO:0000256" key="1">
    <source>
        <dbReference type="ARBA" id="ARBA00022679"/>
    </source>
</evidence>
<dbReference type="GO" id="GO:0005536">
    <property type="term" value="F:D-glucose binding"/>
    <property type="evidence" value="ECO:0007669"/>
    <property type="project" value="InterPro"/>
</dbReference>
<keyword evidence="5" id="KW-1185">Reference proteome</keyword>
<dbReference type="Gene3D" id="3.30.420.40">
    <property type="match status" value="1"/>
</dbReference>
<keyword evidence="1" id="KW-0808">Transferase</keyword>
<dbReference type="NCBIfam" id="TIGR00749">
    <property type="entry name" value="glk"/>
    <property type="match status" value="1"/>
</dbReference>
<reference evidence="4 5" key="1">
    <citation type="submission" date="2016-03" db="EMBL/GenBank/DDBJ databases">
        <title>Niastella vici sp. nov., isolated from farmland soil.</title>
        <authorList>
            <person name="Chen L."/>
            <person name="Wang D."/>
            <person name="Yang S."/>
            <person name="Wang G."/>
        </authorList>
    </citation>
    <scope>NUCLEOTIDE SEQUENCE [LARGE SCALE GENOMIC DNA]</scope>
    <source>
        <strain evidence="4 5">DJ57</strain>
    </source>
</reference>
<organism evidence="4 5">
    <name type="scientific">Niastella vici</name>
    <dbReference type="NCBI Taxonomy" id="1703345"/>
    <lineage>
        <taxon>Bacteria</taxon>
        <taxon>Pseudomonadati</taxon>
        <taxon>Bacteroidota</taxon>
        <taxon>Chitinophagia</taxon>
        <taxon>Chitinophagales</taxon>
        <taxon>Chitinophagaceae</taxon>
        <taxon>Niastella</taxon>
    </lineage>
</organism>
<dbReference type="GO" id="GO:0006096">
    <property type="term" value="P:glycolytic process"/>
    <property type="evidence" value="ECO:0007669"/>
    <property type="project" value="InterPro"/>
</dbReference>
<comment type="caution">
    <text evidence="4">The sequence shown here is derived from an EMBL/GenBank/DDBJ whole genome shotgun (WGS) entry which is preliminary data.</text>
</comment>
<dbReference type="Pfam" id="PF02685">
    <property type="entry name" value="Glucokinase"/>
    <property type="match status" value="1"/>
</dbReference>
<dbReference type="InterPro" id="IPR043129">
    <property type="entry name" value="ATPase_NBD"/>
</dbReference>
<dbReference type="RefSeq" id="WP_081147510.1">
    <property type="nucleotide sequence ID" value="NZ_LVYD01000044.1"/>
</dbReference>
<protein>
    <submittedName>
        <fullName evidence="4">Glucokinase</fullName>
    </submittedName>
</protein>
<dbReference type="SUPFAM" id="SSF53067">
    <property type="entry name" value="Actin-like ATPase domain"/>
    <property type="match status" value="1"/>
</dbReference>
<dbReference type="PANTHER" id="PTHR47363:SF1">
    <property type="entry name" value="GLUCOKINASE"/>
    <property type="match status" value="1"/>
</dbReference>
<dbReference type="Proteomes" id="UP000192796">
    <property type="component" value="Unassembled WGS sequence"/>
</dbReference>
<dbReference type="GO" id="GO:0004340">
    <property type="term" value="F:glucokinase activity"/>
    <property type="evidence" value="ECO:0007669"/>
    <property type="project" value="InterPro"/>
</dbReference>
<accession>A0A1V9G026</accession>
<dbReference type="STRING" id="1703345.A3860_23190"/>
<evidence type="ECO:0000313" key="4">
    <source>
        <dbReference type="EMBL" id="OQP63846.1"/>
    </source>
</evidence>
<dbReference type="CDD" id="cd24008">
    <property type="entry name" value="ASKHA_NBD_GLK"/>
    <property type="match status" value="1"/>
</dbReference>
<dbReference type="Gene3D" id="3.40.367.20">
    <property type="match status" value="1"/>
</dbReference>
<evidence type="ECO:0000256" key="2">
    <source>
        <dbReference type="ARBA" id="ARBA00022777"/>
    </source>
</evidence>
<sequence length="339" mass="37450">MLIPVAFPRFTPRPAQFAILAGDVGATKTNLAVYYCSGEDLFASKKAHYKTKDYPDLKKMITYFLNSEKMPDIISLGVAGPVRDGNVSITNIPLDVNGSEISDHFNHVPVVLINDLEATAYGLSVLNPKDISVINEGKKDTAGNIAIIAPGTGLGEAGLYWDRNTWHPFATEGGHCDFSPRTEMDTEIYNYLHKKFGHVSWERLISGPGICNIYDFLVKVKEREVPPWLTEKMLIHDHAIVISENADSCSICKEAIDLFIRYLAEESANLVLKLKATGGLFIGGGILPKILHLVQKDIFLKYFCDSGRLKTLLQDVAVKVILNEETALLGAAWYGAYSK</sequence>
<evidence type="ECO:0000256" key="3">
    <source>
        <dbReference type="RuleBase" id="RU004046"/>
    </source>
</evidence>
<dbReference type="InterPro" id="IPR003836">
    <property type="entry name" value="Glucokinase"/>
</dbReference>
<comment type="similarity">
    <text evidence="3">Belongs to the bacterial glucokinase family.</text>
</comment>
<dbReference type="EMBL" id="LVYD01000044">
    <property type="protein sequence ID" value="OQP63846.1"/>
    <property type="molecule type" value="Genomic_DNA"/>
</dbReference>
<dbReference type="AlphaFoldDB" id="A0A1V9G026"/>
<evidence type="ECO:0000313" key="5">
    <source>
        <dbReference type="Proteomes" id="UP000192796"/>
    </source>
</evidence>
<dbReference type="PANTHER" id="PTHR47363">
    <property type="entry name" value="GLUCOKINASE"/>
    <property type="match status" value="1"/>
</dbReference>